<keyword evidence="11 15" id="KW-0472">Membrane</keyword>
<feature type="transmembrane region" description="Helical" evidence="15">
    <location>
        <begin position="1391"/>
        <end position="1413"/>
    </location>
</feature>
<evidence type="ECO:0000256" key="5">
    <source>
        <dbReference type="ARBA" id="ARBA00022692"/>
    </source>
</evidence>
<evidence type="ECO:0000256" key="10">
    <source>
        <dbReference type="ARBA" id="ARBA00023065"/>
    </source>
</evidence>
<dbReference type="GO" id="GO:0032342">
    <property type="term" value="P:aldosterone biosynthetic process"/>
    <property type="evidence" value="ECO:0007669"/>
    <property type="project" value="Ensembl"/>
</dbReference>
<dbReference type="InterPro" id="IPR050599">
    <property type="entry name" value="VDCC_alpha-1_subunit"/>
</dbReference>
<gene>
    <name evidence="17" type="primary">CACNA1H</name>
</gene>
<evidence type="ECO:0000259" key="16">
    <source>
        <dbReference type="Pfam" id="PF00520"/>
    </source>
</evidence>
<evidence type="ECO:0000256" key="14">
    <source>
        <dbReference type="SAM" id="MobiDB-lite"/>
    </source>
</evidence>
<feature type="transmembrane region" description="Helical" evidence="15">
    <location>
        <begin position="1585"/>
        <end position="1604"/>
    </location>
</feature>
<feature type="compositionally biased region" description="Polar residues" evidence="14">
    <location>
        <begin position="1913"/>
        <end position="1927"/>
    </location>
</feature>
<dbReference type="InterPro" id="IPR005445">
    <property type="entry name" value="VDCC_T_a1"/>
</dbReference>
<feature type="transmembrane region" description="Helical" evidence="15">
    <location>
        <begin position="201"/>
        <end position="224"/>
    </location>
</feature>
<keyword evidence="3" id="KW-0109">Calcium transport</keyword>
<evidence type="ECO:0000313" key="17">
    <source>
        <dbReference type="Ensembl" id="ENSCPRP00005022114.1"/>
    </source>
</evidence>
<evidence type="ECO:0000256" key="15">
    <source>
        <dbReference type="SAM" id="Phobius"/>
    </source>
</evidence>
<dbReference type="GO" id="GO:0005891">
    <property type="term" value="C:voltage-gated calcium channel complex"/>
    <property type="evidence" value="ECO:0007669"/>
    <property type="project" value="InterPro"/>
</dbReference>
<feature type="domain" description="Ion transport" evidence="16">
    <location>
        <begin position="1254"/>
        <end position="1478"/>
    </location>
</feature>
<keyword evidence="12" id="KW-0325">Glycoprotein</keyword>
<dbReference type="GeneTree" id="ENSGT00940000156666"/>
<dbReference type="FunFam" id="1.10.287.70:FF:000557">
    <property type="entry name" value="Voltage-dependent calcium channel type A subunit alpha-1-like Protein"/>
    <property type="match status" value="1"/>
</dbReference>
<feature type="region of interest" description="Disordered" evidence="14">
    <location>
        <begin position="2114"/>
        <end position="2190"/>
    </location>
</feature>
<dbReference type="FunFam" id="1.20.120.350:FF:000008">
    <property type="entry name" value="Voltage-dependent T-type calcium channel subunit alpha"/>
    <property type="match status" value="1"/>
</dbReference>
<feature type="transmembrane region" description="Helical" evidence="15">
    <location>
        <begin position="109"/>
        <end position="129"/>
    </location>
</feature>
<dbReference type="InterPro" id="IPR005821">
    <property type="entry name" value="Ion_trans_dom"/>
</dbReference>
<feature type="region of interest" description="Disordered" evidence="14">
    <location>
        <begin position="451"/>
        <end position="508"/>
    </location>
</feature>
<keyword evidence="6" id="KW-0677">Repeat</keyword>
<feature type="domain" description="Ion transport" evidence="16">
    <location>
        <begin position="73"/>
        <end position="397"/>
    </location>
</feature>
<feature type="compositionally biased region" description="Basic residues" evidence="14">
    <location>
        <begin position="714"/>
        <end position="726"/>
    </location>
</feature>
<keyword evidence="7" id="KW-0106">Calcium</keyword>
<dbReference type="Gene3D" id="1.20.120.350">
    <property type="entry name" value="Voltage-gated potassium channels. Chain C"/>
    <property type="match status" value="4"/>
</dbReference>
<feature type="transmembrane region" description="Helical" evidence="15">
    <location>
        <begin position="782"/>
        <end position="805"/>
    </location>
</feature>
<dbReference type="FunFam" id="1.20.120.350:FF:000009">
    <property type="entry name" value="Voltage-dependent T-type calcium channel subunit alpha"/>
    <property type="match status" value="1"/>
</dbReference>
<dbReference type="SUPFAM" id="SSF81324">
    <property type="entry name" value="Voltage-gated potassium channels"/>
    <property type="match status" value="4"/>
</dbReference>
<dbReference type="PRINTS" id="PR01629">
    <property type="entry name" value="TVDCCALPHA1"/>
</dbReference>
<dbReference type="GO" id="GO:0032870">
    <property type="term" value="P:cellular response to hormone stimulus"/>
    <property type="evidence" value="ECO:0007669"/>
    <property type="project" value="Ensembl"/>
</dbReference>
<evidence type="ECO:0000256" key="6">
    <source>
        <dbReference type="ARBA" id="ARBA00022737"/>
    </source>
</evidence>
<dbReference type="InterPro" id="IPR027359">
    <property type="entry name" value="Volt_channel_dom_sf"/>
</dbReference>
<protein>
    <submittedName>
        <fullName evidence="17">Calcium voltage-gated channel subunit alpha1 H</fullName>
    </submittedName>
</protein>
<dbReference type="GO" id="GO:0008331">
    <property type="term" value="F:high voltage-gated calcium channel activity"/>
    <property type="evidence" value="ECO:0007669"/>
    <property type="project" value="TreeGrafter"/>
</dbReference>
<feature type="compositionally biased region" description="Polar residues" evidence="14">
    <location>
        <begin position="459"/>
        <end position="468"/>
    </location>
</feature>
<organism evidence="17 18">
    <name type="scientific">Crocodylus porosus</name>
    <name type="common">Saltwater crocodile</name>
    <name type="synonym">Estuarine crocodile</name>
    <dbReference type="NCBI Taxonomy" id="8502"/>
    <lineage>
        <taxon>Eukaryota</taxon>
        <taxon>Metazoa</taxon>
        <taxon>Chordata</taxon>
        <taxon>Craniata</taxon>
        <taxon>Vertebrata</taxon>
        <taxon>Euteleostomi</taxon>
        <taxon>Archelosauria</taxon>
        <taxon>Archosauria</taxon>
        <taxon>Crocodylia</taxon>
        <taxon>Longirostres</taxon>
        <taxon>Crocodylidae</taxon>
        <taxon>Crocodylus</taxon>
    </lineage>
</organism>
<dbReference type="GO" id="GO:0097110">
    <property type="term" value="F:scaffold protein binding"/>
    <property type="evidence" value="ECO:0007669"/>
    <property type="project" value="Ensembl"/>
</dbReference>
<evidence type="ECO:0000256" key="9">
    <source>
        <dbReference type="ARBA" id="ARBA00022989"/>
    </source>
</evidence>
<keyword evidence="8" id="KW-0851">Voltage-gated channel</keyword>
<feature type="transmembrane region" description="Helical" evidence="15">
    <location>
        <begin position="947"/>
        <end position="970"/>
    </location>
</feature>
<evidence type="ECO:0000256" key="13">
    <source>
        <dbReference type="ARBA" id="ARBA00023303"/>
    </source>
</evidence>
<keyword evidence="9 15" id="KW-1133">Transmembrane helix</keyword>
<feature type="transmembrane region" description="Helical" evidence="15">
    <location>
        <begin position="70"/>
        <end position="88"/>
    </location>
</feature>
<dbReference type="Proteomes" id="UP000594220">
    <property type="component" value="Unplaced"/>
</dbReference>
<dbReference type="GO" id="GO:0008332">
    <property type="term" value="F:low voltage-gated calcium channel activity"/>
    <property type="evidence" value="ECO:0007669"/>
    <property type="project" value="Ensembl"/>
</dbReference>
<evidence type="ECO:0000256" key="11">
    <source>
        <dbReference type="ARBA" id="ARBA00023136"/>
    </source>
</evidence>
<evidence type="ECO:0000256" key="1">
    <source>
        <dbReference type="ARBA" id="ARBA00004141"/>
    </source>
</evidence>
<feature type="compositionally biased region" description="Low complexity" evidence="14">
    <location>
        <begin position="1087"/>
        <end position="1105"/>
    </location>
</feature>
<feature type="region of interest" description="Disordered" evidence="14">
    <location>
        <begin position="587"/>
        <end position="614"/>
    </location>
</feature>
<evidence type="ECO:0000256" key="12">
    <source>
        <dbReference type="ARBA" id="ARBA00023180"/>
    </source>
</evidence>
<dbReference type="Gene3D" id="1.10.287.70">
    <property type="match status" value="4"/>
</dbReference>
<evidence type="ECO:0000256" key="2">
    <source>
        <dbReference type="ARBA" id="ARBA00022448"/>
    </source>
</evidence>
<feature type="compositionally biased region" description="Pro residues" evidence="14">
    <location>
        <begin position="525"/>
        <end position="538"/>
    </location>
</feature>
<dbReference type="GO" id="GO:0035865">
    <property type="term" value="P:cellular response to potassium ion"/>
    <property type="evidence" value="ECO:0007669"/>
    <property type="project" value="Ensembl"/>
</dbReference>
<dbReference type="FunFam" id="1.20.120.350:FF:000012">
    <property type="entry name" value="Voltage-dependent T-type calcium channel subunit alpha"/>
    <property type="match status" value="1"/>
</dbReference>
<keyword evidence="10" id="KW-0406">Ion transport</keyword>
<feature type="transmembrane region" description="Helical" evidence="15">
    <location>
        <begin position="1294"/>
        <end position="1314"/>
    </location>
</feature>
<feature type="transmembrane region" description="Helical" evidence="15">
    <location>
        <begin position="1326"/>
        <end position="1347"/>
    </location>
</feature>
<feature type="compositionally biased region" description="Basic residues" evidence="14">
    <location>
        <begin position="469"/>
        <end position="494"/>
    </location>
</feature>
<feature type="compositionally biased region" description="Pro residues" evidence="14">
    <location>
        <begin position="1944"/>
        <end position="1953"/>
    </location>
</feature>
<dbReference type="FunFam" id="1.10.287.70:FF:000014">
    <property type="entry name" value="Voltage-dependent T-type calcium channel subunit alpha"/>
    <property type="match status" value="1"/>
</dbReference>
<dbReference type="FunFam" id="1.20.120.350:FF:000007">
    <property type="entry name" value="Voltage-dependent T-type calcium channel subunit alpha"/>
    <property type="match status" value="1"/>
</dbReference>
<dbReference type="Pfam" id="PF00520">
    <property type="entry name" value="Ion_trans"/>
    <property type="match status" value="4"/>
</dbReference>
<accession>A0A7M4FAF9</accession>
<feature type="region of interest" description="Disordered" evidence="14">
    <location>
        <begin position="522"/>
        <end position="543"/>
    </location>
</feature>
<feature type="compositionally biased region" description="Basic and acidic residues" evidence="14">
    <location>
        <begin position="699"/>
        <end position="708"/>
    </location>
</feature>
<dbReference type="FunFam" id="1.10.287.70:FF:000054">
    <property type="entry name" value="Voltage-dependent T-type calcium channel subunit alpha"/>
    <property type="match status" value="1"/>
</dbReference>
<feature type="transmembrane region" description="Helical" evidence="15">
    <location>
        <begin position="1256"/>
        <end position="1274"/>
    </location>
</feature>
<dbReference type="FunFam" id="1.10.287.70:FF:000117">
    <property type="entry name" value="Voltage-gated Ca2+ channel, alpha subunit"/>
    <property type="match status" value="1"/>
</dbReference>
<feature type="transmembrane region" description="Helical" evidence="15">
    <location>
        <begin position="334"/>
        <end position="355"/>
    </location>
</feature>
<feature type="transmembrane region" description="Helical" evidence="15">
    <location>
        <begin position="1755"/>
        <end position="1776"/>
    </location>
</feature>
<dbReference type="GO" id="GO:0042391">
    <property type="term" value="P:regulation of membrane potential"/>
    <property type="evidence" value="ECO:0007669"/>
    <property type="project" value="Ensembl"/>
</dbReference>
<keyword evidence="2" id="KW-0813">Transport</keyword>
<reference evidence="17" key="2">
    <citation type="submission" date="2025-09" db="UniProtKB">
        <authorList>
            <consortium name="Ensembl"/>
        </authorList>
    </citation>
    <scope>IDENTIFICATION</scope>
</reference>
<evidence type="ECO:0000256" key="4">
    <source>
        <dbReference type="ARBA" id="ARBA00022673"/>
    </source>
</evidence>
<dbReference type="GO" id="GO:0098703">
    <property type="term" value="P:calcium ion import across plasma membrane"/>
    <property type="evidence" value="ECO:0007669"/>
    <property type="project" value="TreeGrafter"/>
</dbReference>
<dbReference type="Ensembl" id="ENSCPRT00005025862.1">
    <property type="protein sequence ID" value="ENSCPRP00005022114.1"/>
    <property type="gene ID" value="ENSCPRG00005015088.1"/>
</dbReference>
<feature type="compositionally biased region" description="Basic and acidic residues" evidence="14">
    <location>
        <begin position="2181"/>
        <end position="2190"/>
    </location>
</feature>
<feature type="region of interest" description="Disordered" evidence="14">
    <location>
        <begin position="681"/>
        <end position="728"/>
    </location>
</feature>
<keyword evidence="4" id="KW-0107">Calcium channel</keyword>
<dbReference type="PANTHER" id="PTHR45628">
    <property type="entry name" value="VOLTAGE-DEPENDENT CALCIUM CHANNEL TYPE A SUBUNIT ALPHA-1"/>
    <property type="match status" value="1"/>
</dbReference>
<feature type="transmembrane region" description="Helical" evidence="15">
    <location>
        <begin position="870"/>
        <end position="892"/>
    </location>
</feature>
<evidence type="ECO:0000256" key="8">
    <source>
        <dbReference type="ARBA" id="ARBA00022882"/>
    </source>
</evidence>
<reference evidence="17" key="1">
    <citation type="submission" date="2025-08" db="UniProtKB">
        <authorList>
            <consortium name="Ensembl"/>
        </authorList>
    </citation>
    <scope>IDENTIFICATION</scope>
</reference>
<feature type="transmembrane region" description="Helical" evidence="15">
    <location>
        <begin position="1548"/>
        <end position="1565"/>
    </location>
</feature>
<feature type="domain" description="Ion transport" evidence="16">
    <location>
        <begin position="748"/>
        <end position="976"/>
    </location>
</feature>
<dbReference type="GO" id="GO:0034651">
    <property type="term" value="P:cortisol biosynthetic process"/>
    <property type="evidence" value="ECO:0007669"/>
    <property type="project" value="Ensembl"/>
</dbReference>
<proteinExistence type="predicted"/>
<dbReference type="FunFam" id="1.10.287.70:FF:000053">
    <property type="entry name" value="Voltage-dependent T-type calcium channel subunit alpha"/>
    <property type="match status" value="1"/>
</dbReference>
<feature type="domain" description="Ion transport" evidence="16">
    <location>
        <begin position="1548"/>
        <end position="1786"/>
    </location>
</feature>
<name>A0A7M4FAF9_CROPO</name>
<sequence length="2287" mass="256986">MNEEVFLTVPDSLADAHVHACTHTFVLPLIGSFTLHVGNARIPSPKSRSFVFFLTGSSQQKQPNPLGVNLLHVSMLVILLNCVTLGMFQPCEDVKCKSERCTILEAFDHFIFAFFAVEMVIKMVALGIFGQKCYLGDTWNRLDFFIVMAGMLEYSLDGHNVSLSAIRTVRVLRPLRAINRVPSMRILVTLLLDTLPMLGNVLLLCFFVFFIFGIVGVQLWAGLLRNRCFFDSNFAMTYNLTFLHPYYQPDDGEDNPFICSSHRDNGMQKCSNIPNLKHLKVECTLSMDPYTPNLYNPDFSNRNACINWNQYYNVCMAGDVNPHNGAINFDNIGYAWIAIFQVITLEGWVDIMYYVMDAHSFYNFIYFILLIIVGSFFMINLCLVVIATQFSETKQRENQLMQEQRARYLSNDSTIASFSEPGSCYEELLKYICHIFRKVKRRTLRLYNNWQSKRRKKVNPNSTTNGQSRRGRKRITSIHHLIHHHHHHHHHHYHISNGSPRGPRSNPEICGLELKVMKPGGQLMLPPPSPNLQSPPAPDSESVHSIYHADCHVEAPQVKCKSSNTPASIKLAAGLTSHGNMNYPTILPSPASKANSVPGPKGKKNGSSPVPMVSSPVRLNADSFGKLQHLMGEHGLRRASSRLSGLNVPCPLPSPQASMLTCELQNCPYCASILEDPEFEFSESDSYDSDNNGVYEFTQDLRHGDQRDQIQQQRNKRRKKKKKPKERNKAARLWSAFGNKLKKIVESKYFNRGIMIAILINTLSMGIEYHEQPDELTNALEISNIVFTSMFALEMLLKLLAFGIFGYIKNPYNIFDGIIVIISVWEIIGQSDGGLSVLRTFRLLRVLKLVRFMPALRRQLVVLMKTMDNVATFCMLLMLFIFIFSILGMHLFGCKFSLKTKTGDTVPDRKNFDSLLWAIVTVFQILTQEDWNVVLYNGMASTSSWAALYFVALMTFGNYVLFNLLVAILVEGFQAEGDANRSDTDEDKTSANFDEDFEKLKDLRAAEMKMYSLAVTPNGHLEARGSMPPPIIMRTAATPMPTPKCSPHMDSVHTFVDSRRGSNASIDPLSYDQKSLSSLRSSPCANWGPSSNWGSRRSSWNSLGRAPSLKKKNQSGERESLLSGEGKGSTDDESDDAKSSTVSRASLHRRAESLDYRSSLDLPDINPMAMLPTEYQDCNGKMMHVPNEFFLRIDSHKDDPLDYDDDMEDSYCYRIRKMLEPYKPEWCKNHEDWSLYLFSPQNRFRAMCQKVIAHKMFDHVVLVFIFLNCITIALERPDIDPHSTERIFLSVSNYIFTAIFVAEMMVKVVALGFFSGENTYLQSSWNVLDGVLVFVSIIDIIVSMASAGGAKILGVLRVLRLLRTLRPLRVISRAPGLKLVVETLISSLRPIGNIVLICCAFFIIFGILGVQLFKGKFYSCEGSDTKNITTKADCTNAHFKWVRRKYNFDNLGQALMSLFVLSSKDGWVNIMYDGLDAVGIDQQVATKDILRFFPGIHAVGSYVPRAGDREPCSLLCLGFSLSTEAQRRPYYADYSPARRYIHTLCTSHYLDLFITFIIGVNVITMSMEHYNQPKSLDEALKYCNYVFTIVFVFEAVLKLVAFGFRRFFKDRWNQLDLAIVLLSIMGITLEEIEMNAALPINPTIIRIMRVLRIARGKSCVFQSLVGNLGLLFMLLFFIYAALGVELFGKLDCSEDNPCEGLSRHATFTNFGMAFLTLFRVSTGDNWNGIMKDTLRECTREDKHCLSYLPVISPVYFVTFVLIAQFVLVNVVVAVLMKHLEESNKEAKEDAEMDAEIELEMSRGAATPAKRTQGSQNFLTVRKISVSRMHSLPNDSYMFRPVMPAKPPYPLHEVEMESHPCKSQRGTCLQLTPGPSYRNARDLWKIHPPTAAPRSPSLNRLLCRQKAEAKDNVQVESGESLQPKKPSQSTLSPPPLHPAPRSLPGTPPHSPASPSPHRHSSVCTRKHTCSQHSIPSWASSESSDPLRPENSLFESSDLADEEVSHINSSAKDWREAPGSRSLSVSPFASLASSPAHHKNCSTTSLAGSGGSREKDLKKFYSVDTKGFLDKPSWADNQRRHSIEICPSLDDGDCSFEQPAEGTPRSPVHVQLESEYVHGARRKKKMSPPCISIDPPMEDESGAASRTKASENSLLRRRTPSCESAAYRDSLDLAENPPGEQPSKAERRVQPLCRGEHLAIPNFSFEQSDASSLSSLSELLLDSGQSSPSSGESRPDPAALELTQLEPLQTQCNHPETNKELLVVTKSPLQKHGLVSTTVATDEDVEEPV</sequence>
<keyword evidence="5 15" id="KW-0812">Transmembrane</keyword>
<feature type="region of interest" description="Disordered" evidence="14">
    <location>
        <begin position="2212"/>
        <end position="2236"/>
    </location>
</feature>
<keyword evidence="13" id="KW-0407">Ion channel</keyword>
<feature type="transmembrane region" description="Helical" evidence="15">
    <location>
        <begin position="749"/>
        <end position="770"/>
    </location>
</feature>
<dbReference type="PANTHER" id="PTHR45628:SF37">
    <property type="entry name" value="VOLTAGE-DEPENDENT T-TYPE CALCIUM CHANNEL SUBUNIT ALPHA-1H"/>
    <property type="match status" value="1"/>
</dbReference>
<feature type="region of interest" description="Disordered" evidence="14">
    <location>
        <begin position="2029"/>
        <end position="2051"/>
    </location>
</feature>
<keyword evidence="18" id="KW-1185">Reference proteome</keyword>
<feature type="region of interest" description="Disordered" evidence="14">
    <location>
        <begin position="1908"/>
        <end position="1998"/>
    </location>
</feature>
<feature type="compositionally biased region" description="Basic residues" evidence="14">
    <location>
        <begin position="1955"/>
        <end position="1968"/>
    </location>
</feature>
<comment type="subcellular location">
    <subcellularLocation>
        <location evidence="1">Membrane</location>
        <topology evidence="1">Multi-pass membrane protein</topology>
    </subcellularLocation>
</comment>
<evidence type="ECO:0000313" key="18">
    <source>
        <dbReference type="Proteomes" id="UP000594220"/>
    </source>
</evidence>
<evidence type="ECO:0000256" key="3">
    <source>
        <dbReference type="ARBA" id="ARBA00022568"/>
    </source>
</evidence>
<dbReference type="GO" id="GO:2000344">
    <property type="term" value="P:positive regulation of acrosome reaction"/>
    <property type="evidence" value="ECO:0007669"/>
    <property type="project" value="Ensembl"/>
</dbReference>
<feature type="region of interest" description="Disordered" evidence="14">
    <location>
        <begin position="1078"/>
        <end position="1146"/>
    </location>
</feature>
<feature type="transmembrane region" description="Helical" evidence="15">
    <location>
        <begin position="1659"/>
        <end position="1682"/>
    </location>
</feature>
<evidence type="ECO:0000256" key="7">
    <source>
        <dbReference type="ARBA" id="ARBA00022837"/>
    </source>
</evidence>
<feature type="compositionally biased region" description="Polar residues" evidence="14">
    <location>
        <begin position="1969"/>
        <end position="1982"/>
    </location>
</feature>
<feature type="transmembrane region" description="Helical" evidence="15">
    <location>
        <begin position="361"/>
        <end position="386"/>
    </location>
</feature>